<keyword evidence="2" id="KW-1185">Reference proteome</keyword>
<accession>A0A498SXD9</accession>
<dbReference type="Proteomes" id="UP000276991">
    <property type="component" value="Unassembled WGS sequence"/>
</dbReference>
<evidence type="ECO:0000313" key="1">
    <source>
        <dbReference type="EMBL" id="VBB33986.1"/>
    </source>
</evidence>
<organism evidence="1 2">
    <name type="scientific">Acanthocheilonema viteae</name>
    <name type="common">Filarial nematode worm</name>
    <name type="synonym">Dipetalonema viteae</name>
    <dbReference type="NCBI Taxonomy" id="6277"/>
    <lineage>
        <taxon>Eukaryota</taxon>
        <taxon>Metazoa</taxon>
        <taxon>Ecdysozoa</taxon>
        <taxon>Nematoda</taxon>
        <taxon>Chromadorea</taxon>
        <taxon>Rhabditida</taxon>
        <taxon>Spirurina</taxon>
        <taxon>Spiruromorpha</taxon>
        <taxon>Filarioidea</taxon>
        <taxon>Onchocercidae</taxon>
        <taxon>Acanthocheilonema</taxon>
    </lineage>
</organism>
<evidence type="ECO:0000313" key="2">
    <source>
        <dbReference type="Proteomes" id="UP000276991"/>
    </source>
</evidence>
<dbReference type="AlphaFoldDB" id="A0A498SXD9"/>
<gene>
    <name evidence="1" type="ORF">NAV_LOCUS8777</name>
</gene>
<protein>
    <submittedName>
        <fullName evidence="1">Uncharacterized protein</fullName>
    </submittedName>
</protein>
<sequence length="202" mass="22946">MDEDDQMMYPVDTELLNSEEEFNYPSDPQPSTSFFTTPNNLLLNSCRYHNLFMQQFAPSQISQSTIESTLQHPTASLIHLIGIELPTDPQLISSEYPETTTSLPVQSLSIASDLIPELLNSLVWDQWLCSLARSLTPAQWQLYWMNYLALFGTIGLPQHIANFFAAAAIPDFSSSNLLSSLQSNTNWMLFQQQCYVKLQRVN</sequence>
<reference evidence="1 2" key="1">
    <citation type="submission" date="2018-08" db="EMBL/GenBank/DDBJ databases">
        <authorList>
            <person name="Laetsch R D."/>
            <person name="Stevens L."/>
            <person name="Kumar S."/>
            <person name="Blaxter L. M."/>
        </authorList>
    </citation>
    <scope>NUCLEOTIDE SEQUENCE [LARGE SCALE GENOMIC DNA]</scope>
</reference>
<dbReference type="EMBL" id="UPTC01002904">
    <property type="protein sequence ID" value="VBB33986.1"/>
    <property type="molecule type" value="Genomic_DNA"/>
</dbReference>
<dbReference type="STRING" id="6277.A0A498SXD9"/>
<proteinExistence type="predicted"/>
<dbReference type="OrthoDB" id="5858241at2759"/>
<name>A0A498SXD9_ACAVI</name>